<dbReference type="SUPFAM" id="SSF47323">
    <property type="entry name" value="Anticodon-binding domain of a subclass of class I aminoacyl-tRNA synthetases"/>
    <property type="match status" value="1"/>
</dbReference>
<evidence type="ECO:0000256" key="11">
    <source>
        <dbReference type="ARBA" id="ARBA00047398"/>
    </source>
</evidence>
<dbReference type="Gene3D" id="1.20.120.1910">
    <property type="entry name" value="Cysteine-tRNA ligase, C-terminal anti-codon recognition domain"/>
    <property type="match status" value="1"/>
</dbReference>
<dbReference type="NCBIfam" id="TIGR00435">
    <property type="entry name" value="cysS"/>
    <property type="match status" value="1"/>
</dbReference>
<comment type="similarity">
    <text evidence="1 12">Belongs to the class-I aminoacyl-tRNA synthetase family.</text>
</comment>
<evidence type="ECO:0000256" key="8">
    <source>
        <dbReference type="ARBA" id="ARBA00022840"/>
    </source>
</evidence>
<dbReference type="PRINTS" id="PR00983">
    <property type="entry name" value="TRNASYNTHCYS"/>
</dbReference>
<dbReference type="SMART" id="SM00840">
    <property type="entry name" value="DALR_2"/>
    <property type="match status" value="1"/>
</dbReference>
<dbReference type="EC" id="6.1.1.16" evidence="12"/>
<evidence type="ECO:0000256" key="9">
    <source>
        <dbReference type="ARBA" id="ARBA00022917"/>
    </source>
</evidence>
<keyword evidence="10 12" id="KW-0030">Aminoacyl-tRNA synthetase</keyword>
<comment type="subcellular location">
    <subcellularLocation>
        <location evidence="12">Cytoplasm</location>
    </subcellularLocation>
</comment>
<keyword evidence="7 12" id="KW-0862">Zinc</keyword>
<dbReference type="GO" id="GO:0005829">
    <property type="term" value="C:cytosol"/>
    <property type="evidence" value="ECO:0007669"/>
    <property type="project" value="TreeGrafter"/>
</dbReference>
<keyword evidence="9 12" id="KW-0648">Protein biosynthesis</keyword>
<feature type="short sequence motif" description="'HIGH' region" evidence="12">
    <location>
        <begin position="66"/>
        <end position="76"/>
    </location>
</feature>
<dbReference type="GO" id="GO:0006423">
    <property type="term" value="P:cysteinyl-tRNA aminoacylation"/>
    <property type="evidence" value="ECO:0007669"/>
    <property type="project" value="UniProtKB-UniRule"/>
</dbReference>
<dbReference type="InterPro" id="IPR056411">
    <property type="entry name" value="CysS_C"/>
</dbReference>
<evidence type="ECO:0000259" key="14">
    <source>
        <dbReference type="SMART" id="SM00840"/>
    </source>
</evidence>
<dbReference type="HAMAP" id="MF_00041">
    <property type="entry name" value="Cys_tRNA_synth"/>
    <property type="match status" value="1"/>
</dbReference>
<feature type="binding site" evidence="12">
    <location>
        <position position="280"/>
    </location>
    <ligand>
        <name>Zn(2+)</name>
        <dbReference type="ChEBI" id="CHEBI:29105"/>
    </ligand>
</feature>
<feature type="binding site" evidence="12">
    <location>
        <position position="309"/>
    </location>
    <ligand>
        <name>Zn(2+)</name>
        <dbReference type="ChEBI" id="CHEBI:29105"/>
    </ligand>
</feature>
<dbReference type="Pfam" id="PF01406">
    <property type="entry name" value="tRNA-synt_1e"/>
    <property type="match status" value="1"/>
</dbReference>
<comment type="subunit">
    <text evidence="2 12">Monomer.</text>
</comment>
<feature type="short sequence motif" description="'KMSKS' region" evidence="12">
    <location>
        <begin position="336"/>
        <end position="340"/>
    </location>
</feature>
<feature type="binding site" evidence="12">
    <location>
        <position position="339"/>
    </location>
    <ligand>
        <name>ATP</name>
        <dbReference type="ChEBI" id="CHEBI:30616"/>
    </ligand>
</feature>
<keyword evidence="3 12" id="KW-0963">Cytoplasm</keyword>
<dbReference type="InterPro" id="IPR032678">
    <property type="entry name" value="tRNA-synt_1_cat_dom"/>
</dbReference>
<feature type="binding site" evidence="12">
    <location>
        <position position="305"/>
    </location>
    <ligand>
        <name>Zn(2+)</name>
        <dbReference type="ChEBI" id="CHEBI:29105"/>
    </ligand>
</feature>
<dbReference type="GO" id="GO:0008270">
    <property type="term" value="F:zinc ion binding"/>
    <property type="evidence" value="ECO:0007669"/>
    <property type="project" value="UniProtKB-UniRule"/>
</dbReference>
<keyword evidence="8 12" id="KW-0067">ATP-binding</keyword>
<comment type="catalytic activity">
    <reaction evidence="11 12">
        <text>tRNA(Cys) + L-cysteine + ATP = L-cysteinyl-tRNA(Cys) + AMP + diphosphate</text>
        <dbReference type="Rhea" id="RHEA:17773"/>
        <dbReference type="Rhea" id="RHEA-COMP:9661"/>
        <dbReference type="Rhea" id="RHEA-COMP:9679"/>
        <dbReference type="ChEBI" id="CHEBI:30616"/>
        <dbReference type="ChEBI" id="CHEBI:33019"/>
        <dbReference type="ChEBI" id="CHEBI:35235"/>
        <dbReference type="ChEBI" id="CHEBI:78442"/>
        <dbReference type="ChEBI" id="CHEBI:78517"/>
        <dbReference type="ChEBI" id="CHEBI:456215"/>
        <dbReference type="EC" id="6.1.1.16"/>
    </reaction>
</comment>
<feature type="binding site" evidence="12">
    <location>
        <position position="64"/>
    </location>
    <ligand>
        <name>Zn(2+)</name>
        <dbReference type="ChEBI" id="CHEBI:29105"/>
    </ligand>
</feature>
<keyword evidence="5 12" id="KW-0479">Metal-binding</keyword>
<comment type="cofactor">
    <cofactor evidence="12">
        <name>Zn(2+)</name>
        <dbReference type="ChEBI" id="CHEBI:29105"/>
    </cofactor>
    <text evidence="12">Binds 1 zinc ion per subunit.</text>
</comment>
<dbReference type="EMBL" id="AGZS01000006">
    <property type="protein sequence ID" value="EJD64493.1"/>
    <property type="molecule type" value="Genomic_DNA"/>
</dbReference>
<evidence type="ECO:0000256" key="4">
    <source>
        <dbReference type="ARBA" id="ARBA00022598"/>
    </source>
</evidence>
<evidence type="ECO:0000256" key="10">
    <source>
        <dbReference type="ARBA" id="ARBA00023146"/>
    </source>
</evidence>
<evidence type="ECO:0000313" key="16">
    <source>
        <dbReference type="Proteomes" id="UP000006415"/>
    </source>
</evidence>
<gene>
    <name evidence="12" type="primary">cysS</name>
    <name evidence="15" type="ORF">HMPREF9156_00988</name>
</gene>
<dbReference type="SUPFAM" id="SSF52374">
    <property type="entry name" value="Nucleotidylyl transferase"/>
    <property type="match status" value="1"/>
</dbReference>
<dbReference type="GO" id="GO:0004817">
    <property type="term" value="F:cysteine-tRNA ligase activity"/>
    <property type="evidence" value="ECO:0007669"/>
    <property type="project" value="UniProtKB-UniRule"/>
</dbReference>
<dbReference type="InterPro" id="IPR015803">
    <property type="entry name" value="Cys-tRNA-ligase"/>
</dbReference>
<dbReference type="InterPro" id="IPR024909">
    <property type="entry name" value="Cys-tRNA/MSH_ligase"/>
</dbReference>
<accession>J0DE15</accession>
<dbReference type="Pfam" id="PF23493">
    <property type="entry name" value="CysS_C"/>
    <property type="match status" value="1"/>
</dbReference>
<dbReference type="AlphaFoldDB" id="J0DE15"/>
<dbReference type="InterPro" id="IPR014729">
    <property type="entry name" value="Rossmann-like_a/b/a_fold"/>
</dbReference>
<keyword evidence="6 12" id="KW-0547">Nucleotide-binding</keyword>
<feature type="compositionally biased region" description="Low complexity" evidence="13">
    <location>
        <begin position="522"/>
        <end position="538"/>
    </location>
</feature>
<dbReference type="PANTHER" id="PTHR10890">
    <property type="entry name" value="CYSTEINYL-TRNA SYNTHETASE"/>
    <property type="match status" value="1"/>
</dbReference>
<dbReference type="OrthoDB" id="9815130at2"/>
<evidence type="ECO:0000256" key="13">
    <source>
        <dbReference type="SAM" id="MobiDB-lite"/>
    </source>
</evidence>
<dbReference type="eggNOG" id="COG0215">
    <property type="taxonomic scope" value="Bacteria"/>
</dbReference>
<feature type="domain" description="Cysteinyl-tRNA synthetase class Ia DALR" evidence="14">
    <location>
        <begin position="419"/>
        <end position="500"/>
    </location>
</feature>
<comment type="caution">
    <text evidence="15">The sequence shown here is derived from an EMBL/GenBank/DDBJ whole genome shotgun (WGS) entry which is preliminary data.</text>
</comment>
<evidence type="ECO:0000313" key="15">
    <source>
        <dbReference type="EMBL" id="EJD64493.1"/>
    </source>
</evidence>
<dbReference type="InterPro" id="IPR015273">
    <property type="entry name" value="Cys-tRNA-synt_Ia_DALR"/>
</dbReference>
<dbReference type="CDD" id="cd00672">
    <property type="entry name" value="CysRS_core"/>
    <property type="match status" value="1"/>
</dbReference>
<dbReference type="InterPro" id="IPR009080">
    <property type="entry name" value="tRNAsynth_Ia_anticodon-bd"/>
</dbReference>
<keyword evidence="16" id="KW-1185">Reference proteome</keyword>
<proteinExistence type="inferred from homology"/>
<evidence type="ECO:0000256" key="12">
    <source>
        <dbReference type="HAMAP-Rule" id="MF_00041"/>
    </source>
</evidence>
<evidence type="ECO:0000256" key="2">
    <source>
        <dbReference type="ARBA" id="ARBA00011245"/>
    </source>
</evidence>
<keyword evidence="4 12" id="KW-0436">Ligase</keyword>
<reference evidence="15 16" key="1">
    <citation type="submission" date="2012-01" db="EMBL/GenBank/DDBJ databases">
        <title>The Genome Sequence of Scardovia wiggsiae F0424.</title>
        <authorList>
            <consortium name="The Broad Institute Genome Sequencing Platform"/>
            <person name="Earl A."/>
            <person name="Ward D."/>
            <person name="Feldgarden M."/>
            <person name="Gevers D."/>
            <person name="Izard J."/>
            <person name="Ganesan A."/>
            <person name="Baranova O.V."/>
            <person name="Blanton J.M."/>
            <person name="Tanner A.C."/>
            <person name="Mathney J."/>
            <person name="Dewhirst F.E."/>
            <person name="Young S.K."/>
            <person name="Zeng Q."/>
            <person name="Gargeya S."/>
            <person name="Fitzgerald M."/>
            <person name="Haas B."/>
            <person name="Abouelleil A."/>
            <person name="Alvarado L."/>
            <person name="Arachchi H.M."/>
            <person name="Berlin A."/>
            <person name="Chapman S.B."/>
            <person name="Gearin G."/>
            <person name="Goldberg J."/>
            <person name="Griggs A."/>
            <person name="Gujja S."/>
            <person name="Hansen M."/>
            <person name="Heiman D."/>
            <person name="Howarth C."/>
            <person name="Larimer J."/>
            <person name="Lui A."/>
            <person name="MacDonald P.J.P."/>
            <person name="McCowen C."/>
            <person name="Montmayeur A."/>
            <person name="Murphy C."/>
            <person name="Neiman D."/>
            <person name="Pearson M."/>
            <person name="Priest M."/>
            <person name="Roberts A."/>
            <person name="Saif S."/>
            <person name="Shea T."/>
            <person name="Sisk P."/>
            <person name="Stolte C."/>
            <person name="Sykes S."/>
            <person name="Wortman J."/>
            <person name="Nusbaum C."/>
            <person name="Birren B."/>
        </authorList>
    </citation>
    <scope>NUCLEOTIDE SEQUENCE [LARGE SCALE GENOMIC DNA]</scope>
    <source>
        <strain evidence="15 16">F0424</strain>
    </source>
</reference>
<evidence type="ECO:0000256" key="3">
    <source>
        <dbReference type="ARBA" id="ARBA00022490"/>
    </source>
</evidence>
<evidence type="ECO:0000256" key="6">
    <source>
        <dbReference type="ARBA" id="ARBA00022741"/>
    </source>
</evidence>
<feature type="region of interest" description="Disordered" evidence="13">
    <location>
        <begin position="517"/>
        <end position="538"/>
    </location>
</feature>
<dbReference type="Gene3D" id="3.40.50.620">
    <property type="entry name" value="HUPs"/>
    <property type="match status" value="1"/>
</dbReference>
<evidence type="ECO:0000256" key="1">
    <source>
        <dbReference type="ARBA" id="ARBA00005594"/>
    </source>
</evidence>
<dbReference type="HOGENOM" id="CLU_013528_0_1_11"/>
<name>J0DE15_9BIFI</name>
<sequence>MEARHTYEQQRIPELMASTTNGLTIHPDTVLAKAAEHIRIYDTARHGTVDFTPIVPGKVTMYVCGATVQSSPHIGHLRAGVAFDVIRRWLMKLGYEVVFVRNVTDIDDKILNRSAAEGQNWWARAHYYEDEFTDAYNALGVLAPTYEPRATGHITDMVSLVERLIDRGHAYITANADGTPSGNVYFDVPSWKEYGALTHQEGGVQTGEADEAARVADALGPSVDASGEDKYNPADAADQSEAKHDPRDFALWKASKDTDPSTARWETPFGTGRPGWHLECSAMSRRYLGDDFDIHGGGLDLRFPHHENEMAQSRAAGWGFAHHWMHSAWVTQKGEKMSKSLGNGLSVGSILSSHTPWVARYALAAVQYRSMLEWSAQTLQEAESAYSRIMNFLEHAAAAAVRPTREEVLAVGADDLPESFTRAMNDDFSVSGAIAVIFSEIRRGNTLMASMASAAGISSQEGSESGTPGSLNSDLKNTVLSVRAMLDAFGLDPLDPQWLSGGNSFAAAASFTGGQLSSVRESSPVPSQAAYPSPASSPSQAAQALDALVSAQLREREEARKSKDFTRADAIRDMLAEAGIIIEDTPHGPAWKL</sequence>
<protein>
    <recommendedName>
        <fullName evidence="12">Cysteine--tRNA ligase</fullName>
        <ecNumber evidence="12">6.1.1.16</ecNumber>
    </recommendedName>
    <alternativeName>
        <fullName evidence="12">Cysteinyl-tRNA synthetase</fullName>
        <shortName evidence="12">CysRS</shortName>
    </alternativeName>
</protein>
<evidence type="ECO:0000256" key="5">
    <source>
        <dbReference type="ARBA" id="ARBA00022723"/>
    </source>
</evidence>
<dbReference type="STRING" id="857290.HMPREF9156_00988"/>
<evidence type="ECO:0000256" key="7">
    <source>
        <dbReference type="ARBA" id="ARBA00022833"/>
    </source>
</evidence>
<dbReference type="Proteomes" id="UP000006415">
    <property type="component" value="Unassembled WGS sequence"/>
</dbReference>
<feature type="region of interest" description="Disordered" evidence="13">
    <location>
        <begin position="221"/>
        <end position="245"/>
    </location>
</feature>
<organism evidence="15 16">
    <name type="scientific">Scardovia wiggsiae F0424</name>
    <dbReference type="NCBI Taxonomy" id="857290"/>
    <lineage>
        <taxon>Bacteria</taxon>
        <taxon>Bacillati</taxon>
        <taxon>Actinomycetota</taxon>
        <taxon>Actinomycetes</taxon>
        <taxon>Bifidobacteriales</taxon>
        <taxon>Bifidobacteriaceae</taxon>
        <taxon>Scardovia</taxon>
    </lineage>
</organism>
<dbReference type="GO" id="GO:0005524">
    <property type="term" value="F:ATP binding"/>
    <property type="evidence" value="ECO:0007669"/>
    <property type="project" value="UniProtKB-UniRule"/>
</dbReference>
<dbReference type="PANTHER" id="PTHR10890:SF30">
    <property type="entry name" value="CYSTEINE--TRNA LIGASE"/>
    <property type="match status" value="1"/>
</dbReference>